<dbReference type="AlphaFoldDB" id="B3QWF6"/>
<name>B3QWF6_CHLT3</name>
<dbReference type="KEGG" id="cts:Ctha_2265"/>
<reference evidence="2 3" key="1">
    <citation type="submission" date="2008-06" db="EMBL/GenBank/DDBJ databases">
        <title>Complete sequence of Chloroherpeton thalassium ATCC 35110.</title>
        <authorList>
            <consortium name="US DOE Joint Genome Institute"/>
            <person name="Lucas S."/>
            <person name="Copeland A."/>
            <person name="Lapidus A."/>
            <person name="Glavina del Rio T."/>
            <person name="Dalin E."/>
            <person name="Tice H."/>
            <person name="Bruce D."/>
            <person name="Goodwin L."/>
            <person name="Pitluck S."/>
            <person name="Schmutz J."/>
            <person name="Larimer F."/>
            <person name="Land M."/>
            <person name="Hauser L."/>
            <person name="Kyrpides N."/>
            <person name="Mikhailova N."/>
            <person name="Liu Z."/>
            <person name="Li T."/>
            <person name="Zhao F."/>
            <person name="Overmann J."/>
            <person name="Bryant D.A."/>
            <person name="Richardson P."/>
        </authorList>
    </citation>
    <scope>NUCLEOTIDE SEQUENCE [LARGE SCALE GENOMIC DNA]</scope>
    <source>
        <strain evidence="3">ATCC 35110 / GB-78</strain>
    </source>
</reference>
<evidence type="ECO:0000256" key="1">
    <source>
        <dbReference type="SAM" id="SignalP"/>
    </source>
</evidence>
<keyword evidence="3" id="KW-1185">Reference proteome</keyword>
<feature type="signal peptide" evidence="1">
    <location>
        <begin position="1"/>
        <end position="24"/>
    </location>
</feature>
<evidence type="ECO:0008006" key="4">
    <source>
        <dbReference type="Google" id="ProtNLM"/>
    </source>
</evidence>
<proteinExistence type="predicted"/>
<evidence type="ECO:0000313" key="3">
    <source>
        <dbReference type="Proteomes" id="UP000001208"/>
    </source>
</evidence>
<sequence length="312" mass="33015">MKKRNFFRLLVLLLVAASANFTLTGCDDDDSSTGVDNTIPTISNVMVSVNSGTATAITFTSNAASAEYWTGDVLSFSFQANDDDEVTAVKAMAGTTELYNQTFEGSAQQTGLTFTYTVGSSDTDIIITVTDSDDEVATYTYTVNVAVAVTENSSITLGAQENVTGSFCASIEGDVYTVSQVASASNQEKVDFVYFYGSTNEATIASPDDEAVATITTFGISDWTTKNSTVFKATTLGESDFNNIGSVSELEAAYAEATDSYDPNTRANHLTESTVFAFATDADRGSKTGLVLVEELTANSTGSIKITIKVMP</sequence>
<dbReference type="RefSeq" id="WP_012500799.1">
    <property type="nucleotide sequence ID" value="NC_011026.1"/>
</dbReference>
<gene>
    <name evidence="2" type="ordered locus">Ctha_2265</name>
</gene>
<dbReference type="OrthoDB" id="980684at2"/>
<protein>
    <recommendedName>
        <fullName evidence="4">Cadherin-like beta sandwich domain-containing protein</fullName>
    </recommendedName>
</protein>
<evidence type="ECO:0000313" key="2">
    <source>
        <dbReference type="EMBL" id="ACF14716.1"/>
    </source>
</evidence>
<dbReference type="eggNOG" id="ENOG50331X7">
    <property type="taxonomic scope" value="Bacteria"/>
</dbReference>
<keyword evidence="1" id="KW-0732">Signal</keyword>
<dbReference type="EMBL" id="CP001100">
    <property type="protein sequence ID" value="ACF14716.1"/>
    <property type="molecule type" value="Genomic_DNA"/>
</dbReference>
<organism evidence="2 3">
    <name type="scientific">Chloroherpeton thalassium (strain ATCC 35110 / GB-78)</name>
    <dbReference type="NCBI Taxonomy" id="517418"/>
    <lineage>
        <taxon>Bacteria</taxon>
        <taxon>Pseudomonadati</taxon>
        <taxon>Chlorobiota</taxon>
        <taxon>Chlorobiia</taxon>
        <taxon>Chlorobiales</taxon>
        <taxon>Chloroherpetonaceae</taxon>
        <taxon>Chloroherpeton</taxon>
    </lineage>
</organism>
<accession>B3QWF6</accession>
<feature type="chain" id="PRO_5002795835" description="Cadherin-like beta sandwich domain-containing protein" evidence="1">
    <location>
        <begin position="25"/>
        <end position="312"/>
    </location>
</feature>
<dbReference type="PROSITE" id="PS51257">
    <property type="entry name" value="PROKAR_LIPOPROTEIN"/>
    <property type="match status" value="1"/>
</dbReference>
<dbReference type="HOGENOM" id="CLU_890527_0_0_10"/>
<dbReference type="Proteomes" id="UP000001208">
    <property type="component" value="Chromosome"/>
</dbReference>